<feature type="repeat" description="ANK" evidence="6">
    <location>
        <begin position="714"/>
        <end position="746"/>
    </location>
</feature>
<dbReference type="EMBL" id="FN653015">
    <property type="protein sequence ID" value="CBY20456.1"/>
    <property type="molecule type" value="Genomic_DNA"/>
</dbReference>
<organism evidence="10 11">
    <name type="scientific">Oikopleura dioica</name>
    <name type="common">Tunicate</name>
    <dbReference type="NCBI Taxonomy" id="34765"/>
    <lineage>
        <taxon>Eukaryota</taxon>
        <taxon>Metazoa</taxon>
        <taxon>Chordata</taxon>
        <taxon>Tunicata</taxon>
        <taxon>Appendicularia</taxon>
        <taxon>Copelata</taxon>
        <taxon>Oikopleuridae</taxon>
        <taxon>Oikopleura</taxon>
    </lineage>
</organism>
<dbReference type="Gene3D" id="3.30.710.10">
    <property type="entry name" value="Potassium Channel Kv1.1, Chain A"/>
    <property type="match status" value="1"/>
</dbReference>
<evidence type="ECO:0000256" key="6">
    <source>
        <dbReference type="PROSITE-ProRule" id="PRU00023"/>
    </source>
</evidence>
<dbReference type="GO" id="GO:0006396">
    <property type="term" value="P:RNA processing"/>
    <property type="evidence" value="ECO:0007669"/>
    <property type="project" value="TreeGrafter"/>
</dbReference>
<evidence type="ECO:0000313" key="10">
    <source>
        <dbReference type="EMBL" id="CBY20456.1"/>
    </source>
</evidence>
<dbReference type="PANTHER" id="PTHR24141">
    <property type="entry name" value="2-5A-DEPENDENT RIBONUCLEASE"/>
    <property type="match status" value="1"/>
</dbReference>
<dbReference type="Gene3D" id="1.25.40.20">
    <property type="entry name" value="Ankyrin repeat-containing domain"/>
    <property type="match status" value="5"/>
</dbReference>
<dbReference type="InterPro" id="IPR049763">
    <property type="entry name" value="ANKFY1_BACK"/>
</dbReference>
<evidence type="ECO:0000256" key="2">
    <source>
        <dbReference type="ARBA" id="ARBA00022737"/>
    </source>
</evidence>
<evidence type="ECO:0000313" key="11">
    <source>
        <dbReference type="Proteomes" id="UP000001307"/>
    </source>
</evidence>
<dbReference type="InterPro" id="IPR011011">
    <property type="entry name" value="Znf_FYVE_PHD"/>
</dbReference>
<evidence type="ECO:0000256" key="4">
    <source>
        <dbReference type="ARBA" id="ARBA00022833"/>
    </source>
</evidence>
<dbReference type="InterPro" id="IPR036770">
    <property type="entry name" value="Ankyrin_rpt-contain_sf"/>
</dbReference>
<dbReference type="Gene3D" id="3.30.40.10">
    <property type="entry name" value="Zinc/RING finger domain, C3HC4 (zinc finger)"/>
    <property type="match status" value="1"/>
</dbReference>
<dbReference type="GO" id="GO:0003723">
    <property type="term" value="F:RNA binding"/>
    <property type="evidence" value="ECO:0007669"/>
    <property type="project" value="TreeGrafter"/>
</dbReference>
<sequence>MAKVEAELESVKSHLALLRGEFSKSQKRNLELESQITARGGTVNLFSLPASLSKQAQSLFKNAALSDIELKISEKETFNAHRFLLAARSEVWSPGSLQNANSLDLTKFSQKCNMAMLSWLYTDLVPQLEENHVIELMHMAKEFQLLDLSRRTEDALKPMVTRHNCVKFYQLAEEIESKSLIDYTGEIVSQHWEQLGAKELAAVKAPLLYEMLKRKSNDPLHRAIRAEREDVVFLYLIEFDSQSAEKINEANDAGLFPLDIAIAAENESLAKVLTSHSANINRKDKHGSTLVQRYVDESNKWAVEFLLDAGARLDLVDNKNESILHYLAKKKKLGELKTTTEKILLTSNVNCQNENGETALHQAIETNNLELISLLLSQNPNMELVDSQQRTVLLKALESRNASELAKIMIAAGADSTAANTEGDSIVQVLVKAKKFKQAEILIQVGDPELEHANNSGEAVIHTVLLEENSKLVEILVQKGVNVNSIMSDRELRGQIIGGSALHLALQMQSEKNTKLILKKMQEDGLMIEGDSSSRSALDQCLKNKWTDKAETLLSLGADVNQVLGGNPILVNALNSNAEKSALFLLGNGADPNLASSLHETPLELAVKNNLGQAVCTLCINGSDKEKPDVNGNVPLWNAINMELFDIAETLVHQGADVDSWSKTANGAVEWTLLHRALEIGNEMGASFLINNRADIELSPKIDKDLLKVHEAQKYQFPLHTVASRGYYIVLNALLDRNVDLNKADSCGNTAIHLSIIYEHKDVTEMLIDHRNINLRLQNNDGLTPFATALRVKNTKAAERILDKEPTTAEQYDRLGRNFLHLAINEKDTESVLFLIQVRVDVNSRTKDGEEATPLHLAVKIGDDFIVRNLTLAGAEVDAVDKTGQTALHCAAERDLAEITRILLQNGWKPDLLDQEGNNAFHLSAKHDASQVSQVLLSESSVDPKAPNSKGKCFLHLVAFHGEDNAVQQMSILQEFCPDYPINEQDLDGNTPLLIAYMNGQAALCVALAKAGSVLAKPNSEGITIFNLEVATKRLLHRVLDQVEKEPPWVETDRCQITEEKFSMRLRKHHCRHCGSCVCEKVSKNRLQIAKFGSGEKSMRVCDICYDVLTLKDAVKSGYAL</sequence>
<dbReference type="GO" id="GO:0004540">
    <property type="term" value="F:RNA nuclease activity"/>
    <property type="evidence" value="ECO:0007669"/>
    <property type="project" value="TreeGrafter"/>
</dbReference>
<dbReference type="SUPFAM" id="SSF48403">
    <property type="entry name" value="Ankyrin repeat"/>
    <property type="match status" value="4"/>
</dbReference>
<keyword evidence="3 7" id="KW-0863">Zinc-finger</keyword>
<dbReference type="GO" id="GO:0008270">
    <property type="term" value="F:zinc ion binding"/>
    <property type="evidence" value="ECO:0007669"/>
    <property type="project" value="UniProtKB-KW"/>
</dbReference>
<dbReference type="SMART" id="SM00248">
    <property type="entry name" value="ANK"/>
    <property type="match status" value="19"/>
</dbReference>
<feature type="repeat" description="ANK" evidence="6">
    <location>
        <begin position="355"/>
        <end position="387"/>
    </location>
</feature>
<feature type="repeat" description="ANK" evidence="6">
    <location>
        <begin position="631"/>
        <end position="663"/>
    </location>
</feature>
<evidence type="ECO:0000256" key="1">
    <source>
        <dbReference type="ARBA" id="ARBA00022723"/>
    </source>
</evidence>
<evidence type="ECO:0000256" key="7">
    <source>
        <dbReference type="PROSITE-ProRule" id="PRU00091"/>
    </source>
</evidence>
<dbReference type="PROSITE" id="PS50088">
    <property type="entry name" value="ANK_REPEAT"/>
    <property type="match status" value="7"/>
</dbReference>
<dbReference type="PROSITE" id="PS50178">
    <property type="entry name" value="ZF_FYVE"/>
    <property type="match status" value="1"/>
</dbReference>
<keyword evidence="4" id="KW-0862">Zinc</keyword>
<dbReference type="PROSITE" id="PS50297">
    <property type="entry name" value="ANK_REP_REGION"/>
    <property type="match status" value="3"/>
</dbReference>
<accession>E4WRS4</accession>
<evidence type="ECO:0008006" key="12">
    <source>
        <dbReference type="Google" id="ProtNLM"/>
    </source>
</evidence>
<dbReference type="Pfam" id="PF12796">
    <property type="entry name" value="Ank_2"/>
    <property type="match status" value="4"/>
</dbReference>
<dbReference type="CDD" id="cd18501">
    <property type="entry name" value="BACK_ANKFY1_Rank5"/>
    <property type="match status" value="1"/>
</dbReference>
<dbReference type="SUPFAM" id="SSF57903">
    <property type="entry name" value="FYVE/PHD zinc finger"/>
    <property type="match status" value="1"/>
</dbReference>
<dbReference type="InParanoid" id="E4WRS4"/>
<dbReference type="InterPro" id="IPR011333">
    <property type="entry name" value="SKP1/BTB/POZ_sf"/>
</dbReference>
<dbReference type="AlphaFoldDB" id="E4WRS4"/>
<keyword evidence="1" id="KW-0479">Metal-binding</keyword>
<dbReference type="InterPro" id="IPR000210">
    <property type="entry name" value="BTB/POZ_dom"/>
</dbReference>
<dbReference type="InterPro" id="IPR049765">
    <property type="entry name" value="ANFY1_BTB_POZ"/>
</dbReference>
<dbReference type="SMART" id="SM00225">
    <property type="entry name" value="BTB"/>
    <property type="match status" value="1"/>
</dbReference>
<evidence type="ECO:0000259" key="9">
    <source>
        <dbReference type="PROSITE" id="PS50178"/>
    </source>
</evidence>
<evidence type="ECO:0000259" key="8">
    <source>
        <dbReference type="PROSITE" id="PS50097"/>
    </source>
</evidence>
<proteinExistence type="predicted"/>
<keyword evidence="2" id="KW-0677">Repeat</keyword>
<dbReference type="CDD" id="cd18303">
    <property type="entry name" value="BTB_POZ_Rank-5"/>
    <property type="match status" value="1"/>
</dbReference>
<dbReference type="Pfam" id="PF01363">
    <property type="entry name" value="FYVE"/>
    <property type="match status" value="1"/>
</dbReference>
<dbReference type="InterPro" id="IPR000306">
    <property type="entry name" value="Znf_FYVE"/>
</dbReference>
<feature type="domain" description="BTB" evidence="8">
    <location>
        <begin position="66"/>
        <end position="129"/>
    </location>
</feature>
<dbReference type="OrthoDB" id="2306477at2759"/>
<protein>
    <recommendedName>
        <fullName evidence="12">BTB domain-containing protein</fullName>
    </recommendedName>
</protein>
<keyword evidence="5 6" id="KW-0040">ANK repeat</keyword>
<dbReference type="SMART" id="SM00064">
    <property type="entry name" value="FYVE"/>
    <property type="match status" value="1"/>
</dbReference>
<reference evidence="10 11" key="1">
    <citation type="journal article" date="2010" name="Science">
        <title>Plasticity of animal genome architecture unmasked by rapid evolution of a pelagic tunicate.</title>
        <authorList>
            <person name="Denoeud F."/>
            <person name="Henriet S."/>
            <person name="Mungpakdee S."/>
            <person name="Aury J.M."/>
            <person name="Da Silva C."/>
            <person name="Brinkmann H."/>
            <person name="Mikhaleva J."/>
            <person name="Olsen L.C."/>
            <person name="Jubin C."/>
            <person name="Canestro C."/>
            <person name="Bouquet J.M."/>
            <person name="Danks G."/>
            <person name="Poulain J."/>
            <person name="Campsteijn C."/>
            <person name="Adamski M."/>
            <person name="Cross I."/>
            <person name="Yadetie F."/>
            <person name="Muffato M."/>
            <person name="Louis A."/>
            <person name="Butcher S."/>
            <person name="Tsagkogeorga G."/>
            <person name="Konrad A."/>
            <person name="Singh S."/>
            <person name="Jensen M.F."/>
            <person name="Cong E.H."/>
            <person name="Eikeseth-Otteraa H."/>
            <person name="Noel B."/>
            <person name="Anthouard V."/>
            <person name="Porcel B.M."/>
            <person name="Kachouri-Lafond R."/>
            <person name="Nishino A."/>
            <person name="Ugolini M."/>
            <person name="Chourrout P."/>
            <person name="Nishida H."/>
            <person name="Aasland R."/>
            <person name="Huzurbazar S."/>
            <person name="Westhof E."/>
            <person name="Delsuc F."/>
            <person name="Lehrach H."/>
            <person name="Reinhardt R."/>
            <person name="Weissenbach J."/>
            <person name="Roy S.W."/>
            <person name="Artiguenave F."/>
            <person name="Postlethwait J.H."/>
            <person name="Manak J.R."/>
            <person name="Thompson E.M."/>
            <person name="Jaillon O."/>
            <person name="Du Pasquier L."/>
            <person name="Boudinot P."/>
            <person name="Liberles D.A."/>
            <person name="Volff J.N."/>
            <person name="Philippe H."/>
            <person name="Lenhard B."/>
            <person name="Roest Crollius H."/>
            <person name="Wincker P."/>
            <person name="Chourrout D."/>
        </authorList>
    </citation>
    <scope>NUCLEOTIDE SEQUENCE [LARGE SCALE GENOMIC DNA]</scope>
</reference>
<dbReference type="PANTHER" id="PTHR24141:SF1">
    <property type="entry name" value="2-5A-DEPENDENT RIBONUCLEASE"/>
    <property type="match status" value="1"/>
</dbReference>
<feature type="repeat" description="ANK" evidence="6">
    <location>
        <begin position="883"/>
        <end position="915"/>
    </location>
</feature>
<feature type="domain" description="FYVE-type" evidence="9">
    <location>
        <begin position="1049"/>
        <end position="1110"/>
    </location>
</feature>
<dbReference type="InterPro" id="IPR013083">
    <property type="entry name" value="Znf_RING/FYVE/PHD"/>
</dbReference>
<dbReference type="SUPFAM" id="SSF54695">
    <property type="entry name" value="POZ domain"/>
    <property type="match status" value="1"/>
</dbReference>
<dbReference type="InterPro" id="IPR017455">
    <property type="entry name" value="Znf_FYVE-rel"/>
</dbReference>
<feature type="repeat" description="ANK" evidence="6">
    <location>
        <begin position="850"/>
        <end position="882"/>
    </location>
</feature>
<evidence type="ECO:0000256" key="3">
    <source>
        <dbReference type="ARBA" id="ARBA00022771"/>
    </source>
</evidence>
<keyword evidence="11" id="KW-1185">Reference proteome</keyword>
<evidence type="ECO:0000256" key="5">
    <source>
        <dbReference type="ARBA" id="ARBA00023043"/>
    </source>
</evidence>
<dbReference type="Proteomes" id="UP000001307">
    <property type="component" value="Unassembled WGS sequence"/>
</dbReference>
<feature type="repeat" description="ANK" evidence="6">
    <location>
        <begin position="815"/>
        <end position="847"/>
    </location>
</feature>
<dbReference type="Pfam" id="PF00651">
    <property type="entry name" value="BTB"/>
    <property type="match status" value="1"/>
</dbReference>
<gene>
    <name evidence="10" type="ORF">GSOID_T00000452001</name>
</gene>
<dbReference type="PROSITE" id="PS50097">
    <property type="entry name" value="BTB"/>
    <property type="match status" value="1"/>
</dbReference>
<name>E4WRS4_OIKDI</name>
<feature type="repeat" description="ANK" evidence="6">
    <location>
        <begin position="253"/>
        <end position="285"/>
    </location>
</feature>
<dbReference type="InterPro" id="IPR002110">
    <property type="entry name" value="Ankyrin_rpt"/>
</dbReference>